<dbReference type="InterPro" id="IPR013427">
    <property type="entry name" value="Haem-bd_dom_put"/>
</dbReference>
<dbReference type="InterPro" id="IPR055557">
    <property type="entry name" value="DUF7133"/>
</dbReference>
<dbReference type="InterPro" id="IPR004155">
    <property type="entry name" value="PBS_lyase_HEAT"/>
</dbReference>
<dbReference type="SUPFAM" id="SSF48371">
    <property type="entry name" value="ARM repeat"/>
    <property type="match status" value="1"/>
</dbReference>
<reference evidence="6 7" key="1">
    <citation type="submission" date="2012-02" db="EMBL/GenBank/DDBJ databases">
        <title>Complete sequence of chromosome of Singulisphaera acidiphila DSM 18658.</title>
        <authorList>
            <consortium name="US DOE Joint Genome Institute (JGI-PGF)"/>
            <person name="Lucas S."/>
            <person name="Copeland A."/>
            <person name="Lapidus A."/>
            <person name="Glavina del Rio T."/>
            <person name="Dalin E."/>
            <person name="Tice H."/>
            <person name="Bruce D."/>
            <person name="Goodwin L."/>
            <person name="Pitluck S."/>
            <person name="Peters L."/>
            <person name="Ovchinnikova G."/>
            <person name="Chertkov O."/>
            <person name="Kyrpides N."/>
            <person name="Mavromatis K."/>
            <person name="Ivanova N."/>
            <person name="Brettin T."/>
            <person name="Detter J.C."/>
            <person name="Han C."/>
            <person name="Larimer F."/>
            <person name="Land M."/>
            <person name="Hauser L."/>
            <person name="Markowitz V."/>
            <person name="Cheng J.-F."/>
            <person name="Hugenholtz P."/>
            <person name="Woyke T."/>
            <person name="Wu D."/>
            <person name="Tindall B."/>
            <person name="Pomrenke H."/>
            <person name="Brambilla E."/>
            <person name="Klenk H.-P."/>
            <person name="Eisen J.A."/>
        </authorList>
    </citation>
    <scope>NUCLEOTIDE SEQUENCE [LARGE SCALE GENOMIC DNA]</scope>
    <source>
        <strain evidence="7">ATCC BAA-1392 / DSM 18658 / VKM B-2454 / MOB10</strain>
    </source>
</reference>
<dbReference type="InterPro" id="IPR021133">
    <property type="entry name" value="HEAT_type_2"/>
</dbReference>
<evidence type="ECO:0000256" key="1">
    <source>
        <dbReference type="ARBA" id="ARBA00022617"/>
    </source>
</evidence>
<accession>L0D9I7</accession>
<dbReference type="eggNOG" id="COG1413">
    <property type="taxonomic scope" value="Bacteria"/>
</dbReference>
<dbReference type="SUPFAM" id="SSF46626">
    <property type="entry name" value="Cytochrome c"/>
    <property type="match status" value="1"/>
</dbReference>
<dbReference type="GO" id="GO:0046872">
    <property type="term" value="F:metal ion binding"/>
    <property type="evidence" value="ECO:0007669"/>
    <property type="project" value="UniProtKB-KW"/>
</dbReference>
<dbReference type="InterPro" id="IPR011042">
    <property type="entry name" value="6-blade_b-propeller_TolB-like"/>
</dbReference>
<evidence type="ECO:0000313" key="6">
    <source>
        <dbReference type="EMBL" id="AGA25493.1"/>
    </source>
</evidence>
<dbReference type="PANTHER" id="PTHR33546:SF1">
    <property type="entry name" value="LARGE, MULTIFUNCTIONAL SECRETED PROTEIN"/>
    <property type="match status" value="1"/>
</dbReference>
<dbReference type="Pfam" id="PF00034">
    <property type="entry name" value="Cytochrom_C"/>
    <property type="match status" value="1"/>
</dbReference>
<gene>
    <name evidence="6" type="ordered locus">Sinac_1097</name>
</gene>
<evidence type="ECO:0000313" key="7">
    <source>
        <dbReference type="Proteomes" id="UP000010798"/>
    </source>
</evidence>
<dbReference type="SMART" id="SM00567">
    <property type="entry name" value="EZ_HEAT"/>
    <property type="match status" value="10"/>
</dbReference>
<dbReference type="InterPro" id="IPR011989">
    <property type="entry name" value="ARM-like"/>
</dbReference>
<dbReference type="RefSeq" id="WP_015244669.1">
    <property type="nucleotide sequence ID" value="NC_019892.1"/>
</dbReference>
<dbReference type="GO" id="GO:0020037">
    <property type="term" value="F:heme binding"/>
    <property type="evidence" value="ECO:0007669"/>
    <property type="project" value="InterPro"/>
</dbReference>
<dbReference type="InterPro" id="IPR036909">
    <property type="entry name" value="Cyt_c-like_dom_sf"/>
</dbReference>
<dbReference type="NCBIfam" id="TIGR02604">
    <property type="entry name" value="Piru_Ver_Nterm"/>
    <property type="match status" value="1"/>
</dbReference>
<dbReference type="Pfam" id="PF13646">
    <property type="entry name" value="HEAT_2"/>
    <property type="match status" value="4"/>
</dbReference>
<dbReference type="PROSITE" id="PS51007">
    <property type="entry name" value="CYTC"/>
    <property type="match status" value="1"/>
</dbReference>
<keyword evidence="1 4" id="KW-0349">Heme</keyword>
<dbReference type="STRING" id="886293.Sinac_1097"/>
<dbReference type="EMBL" id="CP003364">
    <property type="protein sequence ID" value="AGA25493.1"/>
    <property type="molecule type" value="Genomic_DNA"/>
</dbReference>
<evidence type="ECO:0000256" key="2">
    <source>
        <dbReference type="ARBA" id="ARBA00022723"/>
    </source>
</evidence>
<dbReference type="KEGG" id="saci:Sinac_1097"/>
<keyword evidence="2 4" id="KW-0479">Metal-binding</keyword>
<dbReference type="Gene3D" id="1.10.760.10">
    <property type="entry name" value="Cytochrome c-like domain"/>
    <property type="match status" value="1"/>
</dbReference>
<dbReference type="InterPro" id="IPR013428">
    <property type="entry name" value="Membrane-bound_put_N"/>
</dbReference>
<dbReference type="Proteomes" id="UP000010798">
    <property type="component" value="Chromosome"/>
</dbReference>
<dbReference type="eggNOG" id="COG2010">
    <property type="taxonomic scope" value="Bacteria"/>
</dbReference>
<dbReference type="HOGENOM" id="CLU_004500_0_0_0"/>
<dbReference type="eggNOG" id="COG2133">
    <property type="taxonomic scope" value="Bacteria"/>
</dbReference>
<dbReference type="Gene3D" id="1.25.10.10">
    <property type="entry name" value="Leucine-rich Repeat Variant"/>
    <property type="match status" value="3"/>
</dbReference>
<feature type="domain" description="Cytochrome c" evidence="5">
    <location>
        <begin position="1090"/>
        <end position="1228"/>
    </location>
</feature>
<sequence>MPFARFRRIPPAFLFMLVLGLGAEVSGALPKVPEGFEVRLVATVPAVLYPCQVGTAPDGALFVAEDPMDQIGPYEANHGRILLFRDGKDPVVFADGFRAIQGMAWHDGALYVSHMPFLSVIRDSDGDDKAESRKDLFKDLGPTDNRGLNDHIVSGIQFGMDGYLYISVGDKGIPKATGPDGRTIQIVGGGTCRCRPDGTGLEVVSTGTRNHLEPNLDDRDNLFTYDNTDDGLGWWTRVTHHVDGGYYGYPYDYHNRPDRHLPRMAEYGGGSPCGAVLYKEDAWPEKYHGVGFWAEWGKGKVHAFRFAPDGATFKVVEEIDFAVADGLSNFRPIDLALSHDGRTLYVADWGMGGWGSKTEKVGRVFAITYKGQVETRPRGLDADSVDDQIKQLDHPAFSERMRAQAALIAKGRAAFEPVLKALNDGSTPAVARRHLIWAAEALAPEPAALEAGLAVVLKTSEPDLRAQAIRALGQSAKPARPSAVALAIGALDDLDPVVRLQAVIALGRLGHADAVRPLLPLLAATDDFIALSARQALRRIGDWKGAASGLSSDDPKIRAGLLAAMELVYEDDAARALAEYANDSRKDVEERARAVLYLSQVDRKARPWDGSWWGTRPAAGKPPAKVVDWEQTPLVLGTLRSLLSDQAVAVRLAAVTAVRESRDREALPALRLLVDRDPDTSIRVAVAKALGALEDKEALPGLIAAIRAPGTPEPVRDAALEAVETIGSDLAVNALLDLLETGESGPSRRARLLAALGRFKAQAAVASIVKALGDSSPEVRSAAAEALGKIGQLDGVDGSLRALLADRAVEVRKAAIVALGTLADREAIPALLAAVNTDETRFEATVALAAMPDLLALQVYLAGLADKSPDLRKASADALTKLQADAAPVLDQLAARRELPPALVPELRKIYTSLQPVTAWQLAGPFEIDAAPPVPVEGPVDLTATLVGAQDEPVTWKKAKLVDKQGRVDLHKLYSSLDDRAVFAYAEVQSPSKRLAPMVVGSDDTLTVWLNGKQVYDFQDRDGFRHDRSRFDVSLVEGTNRILVKCGNRGGLWQFAVALATPADYAFLKTPAVDGFDPDGFRAFAMKGQGKAERGRSLFQDLKGLACIRCHAVGKEGGAVGPELSSIGAKYPRHELITSVLFPSAQIASGYEPVVVATEDGRVLTGIIKSDTPEALEIEDADAKRIRIPRDQIDDRKRSEVSLMPTGLAEGLSKQDFADLIAYLETLKETPAKDPSK</sequence>
<dbReference type="PROSITE" id="PS50077">
    <property type="entry name" value="HEAT_REPEAT"/>
    <property type="match status" value="1"/>
</dbReference>
<dbReference type="AlphaFoldDB" id="L0D9I7"/>
<dbReference type="GO" id="GO:0009055">
    <property type="term" value="F:electron transfer activity"/>
    <property type="evidence" value="ECO:0007669"/>
    <property type="project" value="InterPro"/>
</dbReference>
<evidence type="ECO:0000256" key="4">
    <source>
        <dbReference type="PROSITE-ProRule" id="PRU00433"/>
    </source>
</evidence>
<organism evidence="6 7">
    <name type="scientific">Singulisphaera acidiphila (strain ATCC BAA-1392 / DSM 18658 / VKM B-2454 / MOB10)</name>
    <dbReference type="NCBI Taxonomy" id="886293"/>
    <lineage>
        <taxon>Bacteria</taxon>
        <taxon>Pseudomonadati</taxon>
        <taxon>Planctomycetota</taxon>
        <taxon>Planctomycetia</taxon>
        <taxon>Isosphaerales</taxon>
        <taxon>Isosphaeraceae</taxon>
        <taxon>Singulisphaera</taxon>
    </lineage>
</organism>
<dbReference type="Gene3D" id="2.120.10.30">
    <property type="entry name" value="TolB, C-terminal domain"/>
    <property type="match status" value="1"/>
</dbReference>
<name>L0D9I7_SINAD</name>
<dbReference type="NCBIfam" id="TIGR02603">
    <property type="entry name" value="CxxCH_TIGR02603"/>
    <property type="match status" value="1"/>
</dbReference>
<dbReference type="OrthoDB" id="2482121at2"/>
<protein>
    <submittedName>
        <fullName evidence="6">Putative membrane-bound dehydrogenase</fullName>
    </submittedName>
</protein>
<keyword evidence="7" id="KW-1185">Reference proteome</keyword>
<dbReference type="PANTHER" id="PTHR33546">
    <property type="entry name" value="LARGE, MULTIFUNCTIONAL SECRETED PROTEIN-RELATED"/>
    <property type="match status" value="1"/>
</dbReference>
<evidence type="ECO:0000256" key="3">
    <source>
        <dbReference type="ARBA" id="ARBA00023004"/>
    </source>
</evidence>
<evidence type="ECO:0000259" key="5">
    <source>
        <dbReference type="PROSITE" id="PS51007"/>
    </source>
</evidence>
<dbReference type="InterPro" id="IPR009056">
    <property type="entry name" value="Cyt_c-like_dom"/>
</dbReference>
<dbReference type="InterPro" id="IPR011041">
    <property type="entry name" value="Quinoprot_gluc/sorb_DH_b-prop"/>
</dbReference>
<dbReference type="SUPFAM" id="SSF50952">
    <property type="entry name" value="Soluble quinoprotein glucose dehydrogenase"/>
    <property type="match status" value="1"/>
</dbReference>
<dbReference type="InterPro" id="IPR016024">
    <property type="entry name" value="ARM-type_fold"/>
</dbReference>
<keyword evidence="3 4" id="KW-0408">Iron</keyword>
<proteinExistence type="predicted"/>
<dbReference type="Pfam" id="PF23500">
    <property type="entry name" value="DUF7133"/>
    <property type="match status" value="1"/>
</dbReference>